<proteinExistence type="predicted"/>
<dbReference type="NCBIfam" id="TIGR04131">
    <property type="entry name" value="Bac_Flav_CTERM"/>
    <property type="match status" value="1"/>
</dbReference>
<keyword evidence="2" id="KW-1185">Reference proteome</keyword>
<comment type="caution">
    <text evidence="1">The sequence shown here is derived from an EMBL/GenBank/DDBJ whole genome shotgun (WGS) entry which is preliminary data.</text>
</comment>
<reference evidence="1 2" key="1">
    <citation type="submission" date="2021-07" db="EMBL/GenBank/DDBJ databases">
        <title>Mesonia aestuariivivens sp. nov., isolated from a tidal flat.</title>
        <authorList>
            <person name="Kim Y.-O."/>
            <person name="Yoon J.-H."/>
        </authorList>
    </citation>
    <scope>NUCLEOTIDE SEQUENCE [LARGE SCALE GENOMIC DNA]</scope>
    <source>
        <strain evidence="1 2">JHPTF-M18</strain>
    </source>
</reference>
<protein>
    <submittedName>
        <fullName evidence="1">Gliding motility-associated C-terminal domain-containing protein</fullName>
    </submittedName>
</protein>
<name>A0ABS6W3E7_9FLAO</name>
<sequence>MKIKIYILLFFSLSYTGIKTYAQTVNTGMLYVSENTKFSSVSSFYNTPEAKFYNDGRSSLYGNLTNEGIFDFYNPTGVLRMVGKQLQTIAGDEIFTTNFHLENLTPFIAFQLKTKVNVYQHVNFNLGILENRVYQGELNFLENAMAFNASSLSFVDGPVHKYGNSDFVYPIGNRNFYRPARTSNLVSTHLIKATYFLSNPGVTYDLQLKDPLIEKIDHQEYWEISIDESQEMLLSLGWDAQTTPSFILNQLNQENAVHIVKWNANAKRWIDIGGAINFSEEAITAAVKESGIYTFALMKFKEINPCDIIVFNAVTPNNDGFNDSLKIENENPDCAQNLVVKIFNRWGVKVFETNSYGDPGQVFDGYSTGRLTVQEQSQLPSGTYYYLLEYNYKKGKGLSKHAKSGYIHLSVE</sequence>
<dbReference type="Pfam" id="PF13585">
    <property type="entry name" value="CHU_C"/>
    <property type="match status" value="1"/>
</dbReference>
<dbReference type="EMBL" id="JAHWDF010000011">
    <property type="protein sequence ID" value="MBW2962380.1"/>
    <property type="molecule type" value="Genomic_DNA"/>
</dbReference>
<gene>
    <name evidence="1" type="ORF">KW502_11280</name>
</gene>
<evidence type="ECO:0000313" key="1">
    <source>
        <dbReference type="EMBL" id="MBW2962380.1"/>
    </source>
</evidence>
<dbReference type="InterPro" id="IPR026341">
    <property type="entry name" value="T9SS_type_B"/>
</dbReference>
<dbReference type="Proteomes" id="UP000719267">
    <property type="component" value="Unassembled WGS sequence"/>
</dbReference>
<accession>A0ABS6W3E7</accession>
<dbReference type="RefSeq" id="WP_219040663.1">
    <property type="nucleotide sequence ID" value="NZ_JAHWDF010000011.1"/>
</dbReference>
<organism evidence="1 2">
    <name type="scientific">Mesonia aestuariivivens</name>
    <dbReference type="NCBI Taxonomy" id="2796128"/>
    <lineage>
        <taxon>Bacteria</taxon>
        <taxon>Pseudomonadati</taxon>
        <taxon>Bacteroidota</taxon>
        <taxon>Flavobacteriia</taxon>
        <taxon>Flavobacteriales</taxon>
        <taxon>Flavobacteriaceae</taxon>
        <taxon>Mesonia</taxon>
    </lineage>
</organism>
<evidence type="ECO:0000313" key="2">
    <source>
        <dbReference type="Proteomes" id="UP000719267"/>
    </source>
</evidence>